<keyword evidence="1" id="KW-0732">Signal</keyword>
<feature type="chain" id="PRO_5039486081" description="Secreted protein" evidence="1">
    <location>
        <begin position="28"/>
        <end position="164"/>
    </location>
</feature>
<feature type="signal peptide" evidence="1">
    <location>
        <begin position="1"/>
        <end position="27"/>
    </location>
</feature>
<organism evidence="2 3">
    <name type="scientific">Streptoalloteichus hindustanus</name>
    <dbReference type="NCBI Taxonomy" id="2017"/>
    <lineage>
        <taxon>Bacteria</taxon>
        <taxon>Bacillati</taxon>
        <taxon>Actinomycetota</taxon>
        <taxon>Actinomycetes</taxon>
        <taxon>Pseudonocardiales</taxon>
        <taxon>Pseudonocardiaceae</taxon>
        <taxon>Streptoalloteichus</taxon>
    </lineage>
</organism>
<evidence type="ECO:0008006" key="4">
    <source>
        <dbReference type="Google" id="ProtNLM"/>
    </source>
</evidence>
<dbReference type="EMBL" id="FQVN01000002">
    <property type="protein sequence ID" value="SHF10688.1"/>
    <property type="molecule type" value="Genomic_DNA"/>
</dbReference>
<evidence type="ECO:0000313" key="3">
    <source>
        <dbReference type="Proteomes" id="UP000184501"/>
    </source>
</evidence>
<proteinExistence type="predicted"/>
<dbReference type="OrthoDB" id="3373619at2"/>
<keyword evidence="3" id="KW-1185">Reference proteome</keyword>
<accession>A0A1M4YYB5</accession>
<dbReference type="Proteomes" id="UP000184501">
    <property type="component" value="Unassembled WGS sequence"/>
</dbReference>
<reference evidence="2 3" key="1">
    <citation type="submission" date="2016-11" db="EMBL/GenBank/DDBJ databases">
        <authorList>
            <person name="Jaros S."/>
            <person name="Januszkiewicz K."/>
            <person name="Wedrychowicz H."/>
        </authorList>
    </citation>
    <scope>NUCLEOTIDE SEQUENCE [LARGE SCALE GENOMIC DNA]</scope>
    <source>
        <strain evidence="2 3">DSM 44523</strain>
    </source>
</reference>
<evidence type="ECO:0000313" key="2">
    <source>
        <dbReference type="EMBL" id="SHF10688.1"/>
    </source>
</evidence>
<dbReference type="PROSITE" id="PS51257">
    <property type="entry name" value="PROKAR_LIPOPROTEIN"/>
    <property type="match status" value="1"/>
</dbReference>
<dbReference type="AlphaFoldDB" id="A0A1M4YYB5"/>
<dbReference type="STRING" id="2017.SAMN05444320_102531"/>
<dbReference type="RefSeq" id="WP_073480748.1">
    <property type="nucleotide sequence ID" value="NZ_FQVN01000002.1"/>
</dbReference>
<gene>
    <name evidence="2" type="ORF">SAMN05444320_102531</name>
</gene>
<sequence>MKSFGRLLAVSCVAGAVAVGCITGAWASGAADTPADVPTSTVEDYSYPGADKIYAEQGIRLKRGDGNIMLAKCGSEPNLIEVSAREMNNQSVCFRVQGKSGYLSLEMPMVGGIRGNNYSNIQVDMTVDGKQVTFPVKQNSWTAVGENADPQRRDHTLIEIRAAK</sequence>
<protein>
    <recommendedName>
        <fullName evidence="4">Secreted protein</fullName>
    </recommendedName>
</protein>
<name>A0A1M4YYB5_STRHI</name>
<evidence type="ECO:0000256" key="1">
    <source>
        <dbReference type="SAM" id="SignalP"/>
    </source>
</evidence>